<keyword evidence="1 2" id="KW-0129">CBS domain</keyword>
<organism evidence="4">
    <name type="scientific">Desulfacinum infernum</name>
    <dbReference type="NCBI Taxonomy" id="35837"/>
    <lineage>
        <taxon>Bacteria</taxon>
        <taxon>Pseudomonadati</taxon>
        <taxon>Thermodesulfobacteriota</taxon>
        <taxon>Syntrophobacteria</taxon>
        <taxon>Syntrophobacterales</taxon>
        <taxon>Syntrophobacteraceae</taxon>
        <taxon>Desulfacinum</taxon>
    </lineage>
</organism>
<evidence type="ECO:0000259" key="3">
    <source>
        <dbReference type="PROSITE" id="PS51371"/>
    </source>
</evidence>
<name>A0A832A171_9BACT</name>
<proteinExistence type="predicted"/>
<comment type="caution">
    <text evidence="4">The sequence shown here is derived from an EMBL/GenBank/DDBJ whole genome shotgun (WGS) entry which is preliminary data.</text>
</comment>
<feature type="domain" description="CBS" evidence="3">
    <location>
        <begin position="100"/>
        <end position="155"/>
    </location>
</feature>
<dbReference type="SUPFAM" id="SSF54631">
    <property type="entry name" value="CBS-domain pair"/>
    <property type="match status" value="1"/>
</dbReference>
<dbReference type="InterPro" id="IPR046342">
    <property type="entry name" value="CBS_dom_sf"/>
</dbReference>
<dbReference type="EMBL" id="DSTK01000004">
    <property type="protein sequence ID" value="HFK95757.1"/>
    <property type="molecule type" value="Genomic_DNA"/>
</dbReference>
<accession>A0A832A171</accession>
<evidence type="ECO:0000256" key="2">
    <source>
        <dbReference type="PROSITE-ProRule" id="PRU00703"/>
    </source>
</evidence>
<dbReference type="PROSITE" id="PS51371">
    <property type="entry name" value="CBS"/>
    <property type="match status" value="2"/>
</dbReference>
<dbReference type="InterPro" id="IPR000644">
    <property type="entry name" value="CBS_dom"/>
</dbReference>
<reference evidence="4" key="1">
    <citation type="journal article" date="2020" name="mSystems">
        <title>Genome- and Community-Level Interaction Insights into Carbon Utilization and Element Cycling Functions of Hydrothermarchaeota in Hydrothermal Sediment.</title>
        <authorList>
            <person name="Zhou Z."/>
            <person name="Liu Y."/>
            <person name="Xu W."/>
            <person name="Pan J."/>
            <person name="Luo Z.H."/>
            <person name="Li M."/>
        </authorList>
    </citation>
    <scope>NUCLEOTIDE SEQUENCE [LARGE SCALE GENOMIC DNA]</scope>
    <source>
        <strain evidence="4">SpSt-456</strain>
    </source>
</reference>
<dbReference type="Gene3D" id="3.10.580.10">
    <property type="entry name" value="CBS-domain"/>
    <property type="match status" value="1"/>
</dbReference>
<dbReference type="Pfam" id="PF00571">
    <property type="entry name" value="CBS"/>
    <property type="match status" value="2"/>
</dbReference>
<evidence type="ECO:0000313" key="4">
    <source>
        <dbReference type="EMBL" id="HFK95757.1"/>
    </source>
</evidence>
<evidence type="ECO:0000256" key="1">
    <source>
        <dbReference type="ARBA" id="ARBA00023122"/>
    </source>
</evidence>
<dbReference type="AlphaFoldDB" id="A0A832A171"/>
<dbReference type="PANTHER" id="PTHR43080">
    <property type="entry name" value="CBS DOMAIN-CONTAINING PROTEIN CBSX3, MITOCHONDRIAL"/>
    <property type="match status" value="1"/>
</dbReference>
<dbReference type="SMART" id="SM00116">
    <property type="entry name" value="CBS"/>
    <property type="match status" value="2"/>
</dbReference>
<sequence>MKTLAKEVMSTDFETLKPDLPLNEAVQAFRRASAKGRKIFGMMVTDEQNRLIGMLSMYDILLFMRPKHIHIWGHMDDIDVEGIMDVACERARAVRVGDIMTTEVITVTPDTHVLRVMDLMIKKHIRRLPVLDRGEIQGIIYISDLFYDLLERLSQ</sequence>
<feature type="domain" description="CBS" evidence="3">
    <location>
        <begin position="9"/>
        <end position="71"/>
    </location>
</feature>
<dbReference type="InterPro" id="IPR051257">
    <property type="entry name" value="Diverse_CBS-Domain"/>
</dbReference>
<dbReference type="PANTHER" id="PTHR43080:SF2">
    <property type="entry name" value="CBS DOMAIN-CONTAINING PROTEIN"/>
    <property type="match status" value="1"/>
</dbReference>
<gene>
    <name evidence="4" type="ORF">ENS06_00350</name>
</gene>
<protein>
    <submittedName>
        <fullName evidence="4">CBS domain-containing protein</fullName>
    </submittedName>
</protein>